<dbReference type="EMBL" id="AP021853">
    <property type="protein sequence ID" value="BBO00046.1"/>
    <property type="molecule type" value="Genomic_DNA"/>
</dbReference>
<protein>
    <submittedName>
        <fullName evidence="1">Uncharacterized protein</fullName>
    </submittedName>
</protein>
<evidence type="ECO:0000313" key="1">
    <source>
        <dbReference type="EMBL" id="BBO00046.1"/>
    </source>
</evidence>
<dbReference type="RefSeq" id="WP_139692294.1">
    <property type="nucleotide sequence ID" value="NZ_AP021853.1"/>
</dbReference>
<sequence length="78" mass="9305">MIEKLQSRQLKRNKKGMDILDNQIRFGINNTHLIAELKRFLHDKFDFIDDFSKVMNWNQESMMAYLSLPMIQSLSIKS</sequence>
<organism evidence="1 2">
    <name type="scientific">Sporolactobacillus terrae</name>
    <dbReference type="NCBI Taxonomy" id="269673"/>
    <lineage>
        <taxon>Bacteria</taxon>
        <taxon>Bacillati</taxon>
        <taxon>Bacillota</taxon>
        <taxon>Bacilli</taxon>
        <taxon>Bacillales</taxon>
        <taxon>Sporolactobacillaceae</taxon>
        <taxon>Sporolactobacillus</taxon>
    </lineage>
</organism>
<proteinExistence type="predicted"/>
<name>A0A5K7WZI7_9BACL</name>
<accession>A0A5K7WZI7</accession>
<gene>
    <name evidence="1" type="ORF">St703_27500</name>
</gene>
<reference evidence="1 2" key="1">
    <citation type="submission" date="2019-09" db="EMBL/GenBank/DDBJ databases">
        <title>Complete genome sequence of Sporolactobacillus terrae 70-3.</title>
        <authorList>
            <person name="Tanaka N."/>
            <person name="Shiwa Y."/>
            <person name="Fujita N."/>
            <person name="Tanasupawat S."/>
        </authorList>
    </citation>
    <scope>NUCLEOTIDE SEQUENCE [LARGE SCALE GENOMIC DNA]</scope>
    <source>
        <strain evidence="1 2">70-3</strain>
    </source>
</reference>
<evidence type="ECO:0000313" key="2">
    <source>
        <dbReference type="Proteomes" id="UP000326951"/>
    </source>
</evidence>
<dbReference type="AlphaFoldDB" id="A0A5K7WZI7"/>
<dbReference type="Proteomes" id="UP000326951">
    <property type="component" value="Chromosome"/>
</dbReference>